<proteinExistence type="predicted"/>
<dbReference type="Gene3D" id="3.30.200.20">
    <property type="entry name" value="Phosphorylase Kinase, domain 1"/>
    <property type="match status" value="1"/>
</dbReference>
<dbReference type="PANTHER" id="PTHR21310:SF37">
    <property type="entry name" value="AMINOGLYCOSIDE PHOSPHOTRANSFERASE DOMAIN-CONTAINING PROTEIN"/>
    <property type="match status" value="1"/>
</dbReference>
<dbReference type="AlphaFoldDB" id="A0A2H4SL20"/>
<evidence type="ECO:0000313" key="3">
    <source>
        <dbReference type="Proteomes" id="UP000323067"/>
    </source>
</evidence>
<dbReference type="GO" id="GO:0016301">
    <property type="term" value="F:kinase activity"/>
    <property type="evidence" value="ECO:0007669"/>
    <property type="project" value="UniProtKB-KW"/>
</dbReference>
<organism evidence="2 3">
    <name type="scientific">Cordyceps militaris</name>
    <name type="common">Caterpillar fungus</name>
    <name type="synonym">Clavaria militaris</name>
    <dbReference type="NCBI Taxonomy" id="73501"/>
    <lineage>
        <taxon>Eukaryota</taxon>
        <taxon>Fungi</taxon>
        <taxon>Dikarya</taxon>
        <taxon>Ascomycota</taxon>
        <taxon>Pezizomycotina</taxon>
        <taxon>Sordariomycetes</taxon>
        <taxon>Hypocreomycetidae</taxon>
        <taxon>Hypocreales</taxon>
        <taxon>Cordycipitaceae</taxon>
        <taxon>Cordyceps</taxon>
    </lineage>
</organism>
<keyword evidence="2" id="KW-0808">Transferase</keyword>
<dbReference type="SUPFAM" id="SSF56112">
    <property type="entry name" value="Protein kinase-like (PK-like)"/>
    <property type="match status" value="1"/>
</dbReference>
<evidence type="ECO:0000259" key="1">
    <source>
        <dbReference type="Pfam" id="PF01636"/>
    </source>
</evidence>
<gene>
    <name evidence="2" type="ORF">A9K55_004377</name>
</gene>
<name>A0A2H4SL20_CORMI</name>
<dbReference type="Pfam" id="PF01636">
    <property type="entry name" value="APH"/>
    <property type="match status" value="1"/>
</dbReference>
<dbReference type="Gene3D" id="3.90.1200.10">
    <property type="match status" value="1"/>
</dbReference>
<dbReference type="PANTHER" id="PTHR21310">
    <property type="entry name" value="AMINOGLYCOSIDE PHOSPHOTRANSFERASE-RELATED-RELATED"/>
    <property type="match status" value="1"/>
</dbReference>
<dbReference type="InterPro" id="IPR051678">
    <property type="entry name" value="AGP_Transferase"/>
</dbReference>
<evidence type="ECO:0000313" key="2">
    <source>
        <dbReference type="EMBL" id="ATY63795.1"/>
    </source>
</evidence>
<protein>
    <submittedName>
        <fullName evidence="2">Kinase-like domain</fullName>
    </submittedName>
</protein>
<dbReference type="InterPro" id="IPR011009">
    <property type="entry name" value="Kinase-like_dom_sf"/>
</dbReference>
<keyword evidence="2" id="KW-0418">Kinase</keyword>
<dbReference type="VEuPathDB" id="FungiDB:A9K55_004377"/>
<reference evidence="2 3" key="1">
    <citation type="journal article" date="2017" name="BMC Genomics">
        <title>Chromosome level assembly and secondary metabolite potential of the parasitic fungus Cordyceps militaris.</title>
        <authorList>
            <person name="Kramer G.J."/>
            <person name="Nodwell J.R."/>
        </authorList>
    </citation>
    <scope>NUCLEOTIDE SEQUENCE [LARGE SCALE GENOMIC DNA]</scope>
    <source>
        <strain evidence="2 3">ATCC 34164</strain>
    </source>
</reference>
<accession>A0A2H4SL20</accession>
<dbReference type="EMBL" id="CP023325">
    <property type="protein sequence ID" value="ATY63795.1"/>
    <property type="molecule type" value="Genomic_DNA"/>
</dbReference>
<sequence length="419" mass="46652">MADSLPLGSTAWTNGEEYGGGEYTMRINRFIDTVNEKALLSHASLLRGEQPCTLSREFSVGHFNLVRKIQFDDGVEWVVRLRMPPMPEEGSVMASPESIMVEMQSELATMEFVRQNTDIPIPRVYAWDSNAQNAVGCPFSMIEYVHGNTAEELSQKYPGEHEGIPAQFEEKFWQQMAKLMMQLASIRVPKIGSIIRDGSDSFVVGQLVETGTGPYDSAAEFYADYPLALSKSLGEQPVSGQEEVVQAFRSLATSFPSPVALVGDDSGEGFGLANYDLNPNNVIVDREFNVLAVIDWDSVISVPDAGLYRFPFLMGVSCAVPGVVNAHPAVLKREQLGRRFAEVVEQVAKTQAGKDSEGAHKWPEHLFTKPGFFSKEAVAFRSLLDVKMRQDWVNNKWLHGLKWLSEHNDMQVAQFYLQG</sequence>
<dbReference type="OrthoDB" id="10003767at2759"/>
<feature type="domain" description="Aminoglycoside phosphotransferase" evidence="1">
    <location>
        <begin position="57"/>
        <end position="297"/>
    </location>
</feature>
<dbReference type="Proteomes" id="UP000323067">
    <property type="component" value="Chromosome v"/>
</dbReference>
<dbReference type="InterPro" id="IPR002575">
    <property type="entry name" value="Aminoglycoside_PTrfase"/>
</dbReference>
<dbReference type="VEuPathDB" id="FungiDB:CCM_04277"/>